<evidence type="ECO:0000256" key="3">
    <source>
        <dbReference type="ARBA" id="ARBA00004991"/>
    </source>
</evidence>
<evidence type="ECO:0000256" key="7">
    <source>
        <dbReference type="ARBA" id="ARBA00022676"/>
    </source>
</evidence>
<dbReference type="InterPro" id="IPR025993">
    <property type="entry name" value="Ceramide_glucosylTrfase"/>
</dbReference>
<gene>
    <name evidence="16" type="ORF">CYLTODRAFT_376246</name>
</gene>
<dbReference type="EMBL" id="KN880528">
    <property type="protein sequence ID" value="KIY67346.1"/>
    <property type="molecule type" value="Genomic_DNA"/>
</dbReference>
<evidence type="ECO:0000256" key="10">
    <source>
        <dbReference type="ARBA" id="ARBA00022989"/>
    </source>
</evidence>
<evidence type="ECO:0000256" key="6">
    <source>
        <dbReference type="ARBA" id="ARBA00019988"/>
    </source>
</evidence>
<keyword evidence="7" id="KW-0328">Glycosyltransferase</keyword>
<keyword evidence="10 15" id="KW-1133">Transmembrane helix</keyword>
<feature type="transmembrane region" description="Helical" evidence="15">
    <location>
        <begin position="394"/>
        <end position="414"/>
    </location>
</feature>
<evidence type="ECO:0000256" key="2">
    <source>
        <dbReference type="ARBA" id="ARBA00004760"/>
    </source>
</evidence>
<evidence type="ECO:0000256" key="4">
    <source>
        <dbReference type="ARBA" id="ARBA00006739"/>
    </source>
</evidence>
<dbReference type="OrthoDB" id="1483400at2759"/>
<evidence type="ECO:0000256" key="11">
    <source>
        <dbReference type="ARBA" id="ARBA00023136"/>
    </source>
</evidence>
<dbReference type="GO" id="GO:0016020">
    <property type="term" value="C:membrane"/>
    <property type="evidence" value="ECO:0007669"/>
    <property type="project" value="UniProtKB-SubCell"/>
</dbReference>
<dbReference type="GO" id="GO:0006679">
    <property type="term" value="P:glucosylceramide biosynthetic process"/>
    <property type="evidence" value="ECO:0007669"/>
    <property type="project" value="TreeGrafter"/>
</dbReference>
<dbReference type="AlphaFoldDB" id="A0A0D7BCT1"/>
<evidence type="ECO:0000256" key="1">
    <source>
        <dbReference type="ARBA" id="ARBA00004141"/>
    </source>
</evidence>
<evidence type="ECO:0000256" key="15">
    <source>
        <dbReference type="SAM" id="Phobius"/>
    </source>
</evidence>
<dbReference type="GO" id="GO:0008120">
    <property type="term" value="F:ceramide glucosyltransferase activity"/>
    <property type="evidence" value="ECO:0007669"/>
    <property type="project" value="UniProtKB-EC"/>
</dbReference>
<comment type="pathway">
    <text evidence="2">Lipid metabolism; sphingolipid metabolism.</text>
</comment>
<evidence type="ECO:0000256" key="14">
    <source>
        <dbReference type="ARBA" id="ARBA00032575"/>
    </source>
</evidence>
<dbReference type="Gene3D" id="3.90.550.10">
    <property type="entry name" value="Spore Coat Polysaccharide Biosynthesis Protein SpsA, Chain A"/>
    <property type="match status" value="1"/>
</dbReference>
<protein>
    <recommendedName>
        <fullName evidence="6">Ceramide glucosyltransferase</fullName>
        <ecNumber evidence="5">2.4.1.80</ecNumber>
    </recommendedName>
    <alternativeName>
        <fullName evidence="13">Glucosylceramide synthase</fullName>
    </alternativeName>
    <alternativeName>
        <fullName evidence="14">UDP-glucose ceramide glucosyltransferase</fullName>
    </alternativeName>
    <alternativeName>
        <fullName evidence="12">UDP-glucose:N-acylsphingosine D-glucosyltransferase</fullName>
    </alternativeName>
</protein>
<feature type="transmembrane region" description="Helical" evidence="15">
    <location>
        <begin position="20"/>
        <end position="46"/>
    </location>
</feature>
<dbReference type="Pfam" id="PF13506">
    <property type="entry name" value="Glyco_transf_21"/>
    <property type="match status" value="1"/>
</dbReference>
<comment type="similarity">
    <text evidence="4">Belongs to the glycosyltransferase 2 family.</text>
</comment>
<dbReference type="EC" id="2.4.1.80" evidence="5"/>
<keyword evidence="11 15" id="KW-0472">Membrane</keyword>
<dbReference type="InterPro" id="IPR029044">
    <property type="entry name" value="Nucleotide-diphossugar_trans"/>
</dbReference>
<reference evidence="16 17" key="1">
    <citation type="journal article" date="2015" name="Fungal Genet. Biol.">
        <title>Evolution of novel wood decay mechanisms in Agaricales revealed by the genome sequences of Fistulina hepatica and Cylindrobasidium torrendii.</title>
        <authorList>
            <person name="Floudas D."/>
            <person name="Held B.W."/>
            <person name="Riley R."/>
            <person name="Nagy L.G."/>
            <person name="Koehler G."/>
            <person name="Ransdell A.S."/>
            <person name="Younus H."/>
            <person name="Chow J."/>
            <person name="Chiniquy J."/>
            <person name="Lipzen A."/>
            <person name="Tritt A."/>
            <person name="Sun H."/>
            <person name="Haridas S."/>
            <person name="LaButti K."/>
            <person name="Ohm R.A."/>
            <person name="Kues U."/>
            <person name="Blanchette R.A."/>
            <person name="Grigoriev I.V."/>
            <person name="Minto R.E."/>
            <person name="Hibbett D.S."/>
        </authorList>
    </citation>
    <scope>NUCLEOTIDE SEQUENCE [LARGE SCALE GENOMIC DNA]</scope>
    <source>
        <strain evidence="16 17">FP15055 ss-10</strain>
    </source>
</reference>
<evidence type="ECO:0000256" key="13">
    <source>
        <dbReference type="ARBA" id="ARBA00031543"/>
    </source>
</evidence>
<keyword evidence="8 16" id="KW-0808">Transferase</keyword>
<proteinExistence type="inferred from homology"/>
<dbReference type="CDD" id="cd02520">
    <property type="entry name" value="Glucosylceramide_synthase"/>
    <property type="match status" value="1"/>
</dbReference>
<dbReference type="PANTHER" id="PTHR12726">
    <property type="entry name" value="CERAMIDE GLUCOSYLTRANSFERASE"/>
    <property type="match status" value="1"/>
</dbReference>
<name>A0A0D7BCT1_9AGAR</name>
<evidence type="ECO:0000256" key="9">
    <source>
        <dbReference type="ARBA" id="ARBA00022692"/>
    </source>
</evidence>
<comment type="pathway">
    <text evidence="3">Sphingolipid metabolism.</text>
</comment>
<comment type="subcellular location">
    <subcellularLocation>
        <location evidence="1">Membrane</location>
        <topology evidence="1">Multi-pass membrane protein</topology>
    </subcellularLocation>
</comment>
<dbReference type="SUPFAM" id="SSF53448">
    <property type="entry name" value="Nucleotide-diphospho-sugar transferases"/>
    <property type="match status" value="1"/>
</dbReference>
<dbReference type="STRING" id="1314674.A0A0D7BCT1"/>
<evidence type="ECO:0000256" key="5">
    <source>
        <dbReference type="ARBA" id="ARBA00012699"/>
    </source>
</evidence>
<feature type="transmembrane region" description="Helical" evidence="15">
    <location>
        <begin position="353"/>
        <end position="373"/>
    </location>
</feature>
<evidence type="ECO:0000256" key="8">
    <source>
        <dbReference type="ARBA" id="ARBA00022679"/>
    </source>
</evidence>
<dbReference type="UniPathway" id="UPA00222"/>
<keyword evidence="9 15" id="KW-0812">Transmembrane</keyword>
<dbReference type="PANTHER" id="PTHR12726:SF0">
    <property type="entry name" value="CERAMIDE GLUCOSYLTRANSFERASE"/>
    <property type="match status" value="1"/>
</dbReference>
<evidence type="ECO:0000313" key="17">
    <source>
        <dbReference type="Proteomes" id="UP000054007"/>
    </source>
</evidence>
<dbReference type="Proteomes" id="UP000054007">
    <property type="component" value="Unassembled WGS sequence"/>
</dbReference>
<organism evidence="16 17">
    <name type="scientific">Cylindrobasidium torrendii FP15055 ss-10</name>
    <dbReference type="NCBI Taxonomy" id="1314674"/>
    <lineage>
        <taxon>Eukaryota</taxon>
        <taxon>Fungi</taxon>
        <taxon>Dikarya</taxon>
        <taxon>Basidiomycota</taxon>
        <taxon>Agaricomycotina</taxon>
        <taxon>Agaricomycetes</taxon>
        <taxon>Agaricomycetidae</taxon>
        <taxon>Agaricales</taxon>
        <taxon>Marasmiineae</taxon>
        <taxon>Physalacriaceae</taxon>
        <taxon>Cylindrobasidium</taxon>
    </lineage>
</organism>
<accession>A0A0D7BCT1</accession>
<sequence length="465" mass="52792">MTTNTSHPSLDVDLPTDSVASPWIFSLAAVGAVWYIILWALSILGCQTGRRRYRNRPRSPLASAASFSVPGVSVLRPLKGLDTNLYENLESTFTQEYPSFEVLLSVADERDQALPIVRELMSKYPHVDAKIIVGEEHVGENPKVNNLIRPYRQAKNDILWVIDSNIMSTPGTMARAVDALQGHDRAGRKIGVVHHIPFAYAPESRIGSRIDEAFLNTNHAKMYLAINAVAIDSCVVGKSNMYRRSDVERVNGSRKPLEQQGSVDTPRGLQAFGKYMAEDNMLASAIWHELGMRHDLSCDVARNVVGKMTFMDYVHRRVRWIRVRKHMVLLATVLEPFTECILVSAIGAWAFHWLFNFSIPIFLLLHYALWIYVDLDVYNSLAGHPLPESLRWEFMLGWAAREILTLPIFFYAVFGNEVQWRGTRYEMLWNGEVKLANQGSTAKRWWHWIRQPPKGYEAVNGSAPP</sequence>
<evidence type="ECO:0000256" key="12">
    <source>
        <dbReference type="ARBA" id="ARBA00031017"/>
    </source>
</evidence>
<evidence type="ECO:0000313" key="16">
    <source>
        <dbReference type="EMBL" id="KIY67346.1"/>
    </source>
</evidence>
<keyword evidence="17" id="KW-1185">Reference proteome</keyword>